<evidence type="ECO:0000313" key="4">
    <source>
        <dbReference type="Proteomes" id="UP001148614"/>
    </source>
</evidence>
<evidence type="ECO:0000256" key="1">
    <source>
        <dbReference type="SAM" id="MobiDB-lite"/>
    </source>
</evidence>
<comment type="caution">
    <text evidence="3">The sequence shown here is derived from an EMBL/GenBank/DDBJ whole genome shotgun (WGS) entry which is preliminary data.</text>
</comment>
<accession>A0A9W8NGC5</accession>
<organism evidence="3 4">
    <name type="scientific">Xylaria arbuscula</name>
    <dbReference type="NCBI Taxonomy" id="114810"/>
    <lineage>
        <taxon>Eukaryota</taxon>
        <taxon>Fungi</taxon>
        <taxon>Dikarya</taxon>
        <taxon>Ascomycota</taxon>
        <taxon>Pezizomycotina</taxon>
        <taxon>Sordariomycetes</taxon>
        <taxon>Xylariomycetidae</taxon>
        <taxon>Xylariales</taxon>
        <taxon>Xylariaceae</taxon>
        <taxon>Xylaria</taxon>
    </lineage>
</organism>
<feature type="transmembrane region" description="Helical" evidence="2">
    <location>
        <begin position="242"/>
        <end position="267"/>
    </location>
</feature>
<feature type="region of interest" description="Disordered" evidence="1">
    <location>
        <begin position="332"/>
        <end position="356"/>
    </location>
</feature>
<dbReference type="AlphaFoldDB" id="A0A9W8NGC5"/>
<evidence type="ECO:0000313" key="3">
    <source>
        <dbReference type="EMBL" id="KAJ3573537.1"/>
    </source>
</evidence>
<feature type="region of interest" description="Disordered" evidence="1">
    <location>
        <begin position="290"/>
        <end position="315"/>
    </location>
</feature>
<sequence>MAQPYEGRLSPEYLWWHPSNFIAAARTQLPSSSSEAIIVSYGERALRMMFGLDVRVGYKRESGLRYGSYIIDWEDGASLSEAIEKHFTSDNRHVVTGRIDPALTLAYLCTYRGFKVFWTSNISEHLNISWKSKIVTIYEHKLFLWNHLRNSGDPIVPRPILEEAIDTLNLLFPLNDHLTKKFLSQNGKDFQGLGYCSRPRDTCLDIGNYNIWRDRIAELVEVMNEEPKGFKQLALEKDGRNFLPFVTFWVAIAVAFLAVLNLPFAIISMNYTIKQYELALAQASTGEYTSDTQANPGGTALGLPVGRTPGRAATSPMPKWKLLCGGRRNYGKSTADTMQTRLSRSSSSPKSNKPRHHFQIALSPLLTKYSCFDTTPDEDAFFWCAMLPPRFVTKKDDENGHDPCLIPELSLQPPRRISGTRVSGDPDLLKRPSDGTRGQVVDIWVIGRRGWVAEDEYFAVDVSQMSYLW</sequence>
<keyword evidence="4" id="KW-1185">Reference proteome</keyword>
<keyword evidence="2" id="KW-0812">Transmembrane</keyword>
<protein>
    <submittedName>
        <fullName evidence="3">Uncharacterized protein</fullName>
    </submittedName>
</protein>
<evidence type="ECO:0000256" key="2">
    <source>
        <dbReference type="SAM" id="Phobius"/>
    </source>
</evidence>
<reference evidence="3" key="1">
    <citation type="submission" date="2022-07" db="EMBL/GenBank/DDBJ databases">
        <title>Genome Sequence of Xylaria arbuscula.</title>
        <authorList>
            <person name="Buettner E."/>
        </authorList>
    </citation>
    <scope>NUCLEOTIDE SEQUENCE</scope>
    <source>
        <strain evidence="3">VT107</strain>
    </source>
</reference>
<gene>
    <name evidence="3" type="ORF">NPX13_g4661</name>
</gene>
<dbReference type="EMBL" id="JANPWZ010000674">
    <property type="protein sequence ID" value="KAJ3573537.1"/>
    <property type="molecule type" value="Genomic_DNA"/>
</dbReference>
<keyword evidence="2" id="KW-0472">Membrane</keyword>
<dbReference type="Proteomes" id="UP001148614">
    <property type="component" value="Unassembled WGS sequence"/>
</dbReference>
<proteinExistence type="predicted"/>
<dbReference type="VEuPathDB" id="FungiDB:F4678DRAFT_412317"/>
<keyword evidence="2" id="KW-1133">Transmembrane helix</keyword>
<name>A0A9W8NGC5_9PEZI</name>
<feature type="compositionally biased region" description="Polar residues" evidence="1">
    <location>
        <begin position="332"/>
        <end position="342"/>
    </location>
</feature>